<comment type="subcellular location">
    <subcellularLocation>
        <location evidence="1 15">Membrane</location>
        <topology evidence="1 15">Multi-pass membrane protein</topology>
    </subcellularLocation>
</comment>
<feature type="transmembrane region" description="Helical" evidence="17">
    <location>
        <begin position="1049"/>
        <end position="1075"/>
    </location>
</feature>
<dbReference type="InterPro" id="IPR050599">
    <property type="entry name" value="VDCC_alpha-1_subunit"/>
</dbReference>
<comment type="function">
    <text evidence="15">Voltage-sensitive calcium channels (VSCC) mediate the entry of calcium ions into excitable cells and are also involved in a variety of calcium-dependent processes, including muscle contraction, hormone or neurotransmitter release, gene expression, cell motility, cell division and cell death.</text>
</comment>
<keyword evidence="4 15" id="KW-0107">Calcium channel</keyword>
<keyword evidence="12 17" id="KW-0472">Membrane</keyword>
<dbReference type="InterPro" id="IPR014873">
    <property type="entry name" value="VDCC_a1su_IQ"/>
</dbReference>
<feature type="transmembrane region" description="Helical" evidence="17">
    <location>
        <begin position="1298"/>
        <end position="1319"/>
    </location>
</feature>
<dbReference type="SUPFAM" id="SSF81324">
    <property type="entry name" value="Voltage-gated potassium channels"/>
    <property type="match status" value="5"/>
</dbReference>
<feature type="compositionally biased region" description="Low complexity" evidence="16">
    <location>
        <begin position="2092"/>
        <end position="2104"/>
    </location>
</feature>
<sequence length="2247" mass="252240">MIHFSIFDLRELTFSGPGASRGGVGGPHQARPSNSHGPGRGPGGTSGNGGGIMIDTMPTPGGESSNWQGQPGDPGGGGGAEGGEAAGEEVMEDEKPTTVAEKKPARRIGAKPPPDRAPRSIYCFSVKNKFRKKCIEFVEWKPFEFLILVTILGNCVALAVYTPFPAEDTNETNLVLEKIEYIFLVIFTGECVMKIIAYGFWQHPTAYLRSAWNLLDFTIVMIGVISTILSTLKIEGFDVKALRAFRVLRPLRLVSGVPSLQVVLNAILMAMIPLLHIALLVMFVMIIYAIIGLELFSGLLHKTCFHNLTGAMVEEDDPTLCGGNYQCDEEAGHVCREYWEGPNFGITNFDNFGLSMLTVFQCVTLEGWTDVLYWVNDAAGNSWPWIYFVSLVLIGAFFIMNLILGTLCGEFSKEREKAQSRGDFQKQRRKIQMEEDLEGYLDWIIQAEDLPPTTTDFPREMPGGPSLNVNVGKAKGDPVVMGLLKSTMFPLQQVLEEFSKEREKAKSRGDFQKHRERQQIEEDLRGYLDWITQAEDLEAEPTTDRTRGRGGSMAEAGSITDNNGAGANSLNLGPVAKATPVVMELIKSSMIPVQQVMRAKVTSESEAKNNDDVLMEPDTWWEKKKKAVEKANRRARRACRKAVKSQAMFWIIIVLVFLNTCVLATEHYRQPVWLDHFQEVTNLFFVVLFTLEMFLKMYSLGFQGYFVSLFNRFDCFVVVSSILELILTNNGVMPPLGLSVLRCVRLLRTFKVTRYWASMGNLVKSLVNSISSINSLLVILFLFIFIFSLLGMQIFGGKFTDATESRSHFDSFPQSCLTVFQILTGEDWNVVMYDGIQAFGGVKSIGILSSLYFIILFICGNYILLNVFLAIAVDNLADADALEDEEKDEDEPPEDGEDEDENKDQGEDGDTKIPIDQYYPDDYDQYDEVGRTYGADGYAVPSEDEYYQQDPSNAPRRVSKRPRSPSISSQKKGKPMPKESSFFIFSSQNRFRIVCHYICNHSYFGNIVLILNYFDYFFTTIFTIEVCLKLIAYGFILHPGAFCRSGFNLLDLLVVAVSLISFVFSSGAISVVKILRVLRVLRPLRAINRAKGLKHVVQCVIVAVKTIGNIVLVTLLLQFMFAVIGVQLFKGKFFMCTDRSKMTEEACQGQFIEYKDGDLNYPIVEERIWDRNAFHYDNVAKGLLTLFVVSTFEGWPGILYVSIDSNAEDHGPIHGYRPVVAIFYFIYIIIIAFFMVNIFVGFVIVTFQNEGESAYKNCELDKNQRNCIEFALNAKPVRRYIPKNPVQYKLWAFVTSPLFEYTIFAMILVNTLSLAMKFYRQPEGYTAFLDVLNVIFTVFFTLEFIFKLGAFRFKNYFGDPWNSFDFIIVLGSLIDIAMAEINNYFHDPWNVFDFVIVLGSFVDIVYSEMNPGGNMISINFFRLFRVMRLVKLLSKGEGIRTLLWTFFKSFQALPWVAILIGLIFFIYGVVGMQVFGKIAPQEGTNIHRNNNFQTFPQALLVLFRSATGEAWQEIMLSCKKDPSVLCDERSEDAGDPAGCGTDFAYPYFISFFVVCSFLILNLFVAVIMDNFDYLTRDWSILGPHHLDEFVRLWSEYDPDAKGRIKHVDVVTLLRKISPPLGFGKLCPHRVACKRLVAMNMPLKPDGTVSFTATLFAVIRTSLKIKMEGSIDTANEELKQIVLRIWKRTPQNRLVSMNMPLNSDGSVNFNATLFALVRTSLSIKTEGNIDEANEELRHQILKVWRRTDIKLLDQICPGAGLEDEVTVGKFYATFLIQDYFRRFKKKKETKTLTEHHDSEEHTVTLQAGLRTLHEKGPELKRAISGNLDEMIESLDVANEDDTMHRRNLPFFGNVVSSIKNRRPGPNVDFPTDPANIQMRPVKLANGDSQDHSSVDDGEPRACESHLSSNSEDPTPPFSPTLTNALRFEFGRTSSAARPLSQNQTFEFLPRSRPTNSYSHSGLNRISTLRPKKATTVVVVKSASAHSFKCLQRQSSSLEEELEDDLEELPHISHGIRHLSAQAMAIVGISPNGDTWTPQMLLRAPNPYSGRTVYAGSLALMPLSRSHPEKFASYFSNSAAPSLVPYPANGDSAPPGSLSKSVPSSPSDRKQGLPIAGSAENLVGRVLRDQGLGKYCDPEFVRAASREMQEAMDMTPEEFDQAAHRLLQAEQDGSLEFAVPGTDGDPEDGHWVDEDDETVPLRSPPSRFMFTDPRQSNDQGPQAPNRQRRGGGGGGGPSMVSSRRRDTNV</sequence>
<comment type="similarity">
    <text evidence="15">Belongs to the calcium channel alpha-1 subunit (TC 1.A.1.11) family.</text>
</comment>
<dbReference type="PRINTS" id="PR01630">
    <property type="entry name" value="LVDCCALPHA1"/>
</dbReference>
<evidence type="ECO:0000256" key="4">
    <source>
        <dbReference type="ARBA" id="ARBA00022673"/>
    </source>
</evidence>
<evidence type="ECO:0000256" key="15">
    <source>
        <dbReference type="RuleBase" id="RU003808"/>
    </source>
</evidence>
<evidence type="ECO:0000256" key="2">
    <source>
        <dbReference type="ARBA" id="ARBA00022448"/>
    </source>
</evidence>
<dbReference type="InterPro" id="IPR005821">
    <property type="entry name" value="Ion_trans_dom"/>
</dbReference>
<dbReference type="GO" id="GO:0009581">
    <property type="term" value="P:detection of external stimulus"/>
    <property type="evidence" value="ECO:0007669"/>
    <property type="project" value="UniProtKB-ARBA"/>
</dbReference>
<dbReference type="GO" id="GO:0008331">
    <property type="term" value="F:high voltage-gated calcium channel activity"/>
    <property type="evidence" value="ECO:0007669"/>
    <property type="project" value="TreeGrafter"/>
</dbReference>
<evidence type="ECO:0000256" key="7">
    <source>
        <dbReference type="ARBA" id="ARBA00022737"/>
    </source>
</evidence>
<dbReference type="STRING" id="6832.A0A553NY42"/>
<dbReference type="GO" id="GO:0005891">
    <property type="term" value="C:voltage-gated calcium channel complex"/>
    <property type="evidence" value="ECO:0007669"/>
    <property type="project" value="InterPro"/>
</dbReference>
<dbReference type="Proteomes" id="UP000318571">
    <property type="component" value="Chromosome 9"/>
</dbReference>
<evidence type="ECO:0000256" key="13">
    <source>
        <dbReference type="ARBA" id="ARBA00023303"/>
    </source>
</evidence>
<feature type="transmembrane region" description="Helical" evidence="17">
    <location>
        <begin position="252"/>
        <end position="272"/>
    </location>
</feature>
<dbReference type="Gene3D" id="6.10.250.2180">
    <property type="match status" value="1"/>
</dbReference>
<dbReference type="Gene3D" id="1.20.120.350">
    <property type="entry name" value="Voltage-gated potassium channels. Chain C"/>
    <property type="match status" value="5"/>
</dbReference>
<keyword evidence="5 17" id="KW-0812">Transmembrane</keyword>
<feature type="compositionally biased region" description="Acidic residues" evidence="16">
    <location>
        <begin position="882"/>
        <end position="902"/>
    </location>
</feature>
<dbReference type="Gene3D" id="1.10.287.70">
    <property type="match status" value="4"/>
</dbReference>
<feature type="binding site" evidence="14">
    <location>
        <position position="366"/>
    </location>
    <ligand>
        <name>Ca(2+)</name>
        <dbReference type="ChEBI" id="CHEBI:29108"/>
    </ligand>
</feature>
<feature type="region of interest" description="Disordered" evidence="16">
    <location>
        <begin position="18"/>
        <end position="115"/>
    </location>
</feature>
<evidence type="ECO:0000256" key="10">
    <source>
        <dbReference type="ARBA" id="ARBA00022989"/>
    </source>
</evidence>
<dbReference type="Pfam" id="PF16905">
    <property type="entry name" value="GPHH"/>
    <property type="match status" value="1"/>
</dbReference>
<feature type="transmembrane region" description="Helical" evidence="17">
    <location>
        <begin position="1110"/>
        <end position="1129"/>
    </location>
</feature>
<evidence type="ECO:0000256" key="14">
    <source>
        <dbReference type="PIRSR" id="PIRSR602077-1"/>
    </source>
</evidence>
<accession>A0A553NY42</accession>
<feature type="transmembrane region" description="Helical" evidence="17">
    <location>
        <begin position="647"/>
        <end position="668"/>
    </location>
</feature>
<feature type="transmembrane region" description="Helical" evidence="17">
    <location>
        <begin position="1223"/>
        <end position="1247"/>
    </location>
</feature>
<feature type="region of interest" description="Disordered" evidence="16">
    <location>
        <begin position="539"/>
        <end position="566"/>
    </location>
</feature>
<dbReference type="FunFam" id="1.10.287.70:FF:000007">
    <property type="entry name" value="Voltage-dependent L-type calcium channel subunit alpha"/>
    <property type="match status" value="1"/>
</dbReference>
<dbReference type="FunFam" id="1.20.120.350:FF:000010">
    <property type="entry name" value="Voltage-dependent L-type calcium channel subunit alpha"/>
    <property type="match status" value="1"/>
</dbReference>
<dbReference type="InterPro" id="IPR027359">
    <property type="entry name" value="Volt_channel_dom_sf"/>
</dbReference>
<dbReference type="GO" id="GO:0098703">
    <property type="term" value="P:calcium ion import across plasma membrane"/>
    <property type="evidence" value="ECO:0007669"/>
    <property type="project" value="TreeGrafter"/>
</dbReference>
<feature type="region of interest" description="Disordered" evidence="16">
    <location>
        <begin position="1883"/>
        <end position="1916"/>
    </location>
</feature>
<keyword evidence="6 14" id="KW-0479">Metal-binding</keyword>
<feature type="transmembrane region" description="Helical" evidence="17">
    <location>
        <begin position="680"/>
        <end position="698"/>
    </location>
</feature>
<feature type="transmembrane region" description="Helical" evidence="17">
    <location>
        <begin position="766"/>
        <end position="790"/>
    </location>
</feature>
<evidence type="ECO:0000256" key="6">
    <source>
        <dbReference type="ARBA" id="ARBA00022723"/>
    </source>
</evidence>
<keyword evidence="7" id="KW-0677">Repeat</keyword>
<evidence type="ECO:0000256" key="9">
    <source>
        <dbReference type="ARBA" id="ARBA00022882"/>
    </source>
</evidence>
<dbReference type="InterPro" id="IPR005446">
    <property type="entry name" value="VDCC_L_a1su"/>
</dbReference>
<feature type="binding site" evidence="14">
    <location>
        <position position="826"/>
    </location>
    <ligand>
        <name>Ca(2+)</name>
        <dbReference type="ChEBI" id="CHEBI:29108"/>
    </ligand>
</feature>
<dbReference type="FunFam" id="1.10.287.70:FF:000107">
    <property type="entry name" value="Voltage-dependent L-type calcium channel subunit alpha"/>
    <property type="match status" value="1"/>
</dbReference>
<proteinExistence type="inferred from homology"/>
<keyword evidence="11" id="KW-0406">Ion transport</keyword>
<evidence type="ECO:0000313" key="20">
    <source>
        <dbReference type="Proteomes" id="UP000318571"/>
    </source>
</evidence>
<feature type="binding site" evidence="14">
    <location>
        <position position="1193"/>
    </location>
    <ligand>
        <name>Ca(2+)</name>
        <dbReference type="ChEBI" id="CHEBI:29108"/>
    </ligand>
</feature>
<feature type="region of interest" description="Disordered" evidence="16">
    <location>
        <begin position="2174"/>
        <end position="2247"/>
    </location>
</feature>
<keyword evidence="2" id="KW-0813">Transport</keyword>
<feature type="region of interest" description="Disordered" evidence="16">
    <location>
        <begin position="945"/>
        <end position="978"/>
    </location>
</feature>
<evidence type="ECO:0000259" key="18">
    <source>
        <dbReference type="SMART" id="SM01062"/>
    </source>
</evidence>
<dbReference type="PANTHER" id="PTHR45628:SF1">
    <property type="entry name" value="VOLTAGE-DEPENDENT CALCIUM CHANNEL TYPE D SUBUNIT ALPHA-1"/>
    <property type="match status" value="1"/>
</dbReference>
<evidence type="ECO:0000256" key="11">
    <source>
        <dbReference type="ARBA" id="ARBA00023065"/>
    </source>
</evidence>
<feature type="transmembrane region" description="Helical" evidence="17">
    <location>
        <begin position="851"/>
        <end position="873"/>
    </location>
</feature>
<dbReference type="FunFam" id="1.10.287.70:FF:000117">
    <property type="entry name" value="Voltage-gated Ca2+ channel, alpha subunit"/>
    <property type="match status" value="1"/>
</dbReference>
<dbReference type="FunFam" id="1.20.120.350:FF:000051">
    <property type="entry name" value="Voltage-dependent L-type calcium channel subunit alpha"/>
    <property type="match status" value="1"/>
</dbReference>
<dbReference type="GO" id="GO:0009582">
    <property type="term" value="P:detection of abiotic stimulus"/>
    <property type="evidence" value="ECO:0007669"/>
    <property type="project" value="UniProtKB-ARBA"/>
</dbReference>
<evidence type="ECO:0000256" key="17">
    <source>
        <dbReference type="SAM" id="Phobius"/>
    </source>
</evidence>
<dbReference type="PRINTS" id="PR00167">
    <property type="entry name" value="CACHANNEL"/>
</dbReference>
<gene>
    <name evidence="19" type="ORF">TCAL_02437</name>
</gene>
<keyword evidence="8 14" id="KW-0106">Calcium</keyword>
<dbReference type="GO" id="GO:0046872">
    <property type="term" value="F:metal ion binding"/>
    <property type="evidence" value="ECO:0007669"/>
    <property type="project" value="UniProtKB-KW"/>
</dbReference>
<feature type="transmembrane region" description="Helical" evidence="17">
    <location>
        <begin position="1547"/>
        <end position="1568"/>
    </location>
</feature>
<feature type="transmembrane region" description="Helical" evidence="17">
    <location>
        <begin position="143"/>
        <end position="161"/>
    </location>
</feature>
<evidence type="ECO:0000256" key="12">
    <source>
        <dbReference type="ARBA" id="ARBA00023136"/>
    </source>
</evidence>
<dbReference type="GO" id="GO:0050906">
    <property type="term" value="P:detection of stimulus involved in sensory perception"/>
    <property type="evidence" value="ECO:0007669"/>
    <property type="project" value="UniProtKB-ARBA"/>
</dbReference>
<evidence type="ECO:0000256" key="8">
    <source>
        <dbReference type="ARBA" id="ARBA00022837"/>
    </source>
</evidence>
<feature type="compositionally biased region" description="Basic and acidic residues" evidence="16">
    <location>
        <begin position="903"/>
        <end position="913"/>
    </location>
</feature>
<feature type="compositionally biased region" description="Basic and acidic residues" evidence="16">
    <location>
        <begin position="1887"/>
        <end position="1902"/>
    </location>
</feature>
<feature type="transmembrane region" description="Helical" evidence="17">
    <location>
        <begin position="1183"/>
        <end position="1203"/>
    </location>
</feature>
<feature type="transmembrane region" description="Helical" evidence="17">
    <location>
        <begin position="279"/>
        <end position="300"/>
    </location>
</feature>
<dbReference type="InterPro" id="IPR031649">
    <property type="entry name" value="GPHH_dom"/>
</dbReference>
<feature type="transmembrane region" description="Helical" evidence="17">
    <location>
        <begin position="1366"/>
        <end position="1385"/>
    </location>
</feature>
<dbReference type="Pfam" id="PF08763">
    <property type="entry name" value="Ca_chan_IQ"/>
    <property type="match status" value="2"/>
</dbReference>
<feature type="region of interest" description="Disordered" evidence="16">
    <location>
        <begin position="2084"/>
        <end position="2115"/>
    </location>
</feature>
<keyword evidence="3 15" id="KW-0109">Calcium transport</keyword>
<keyword evidence="10 17" id="KW-1133">Transmembrane helix</keyword>
<dbReference type="GO" id="GO:0016322">
    <property type="term" value="P:neuron remodeling"/>
    <property type="evidence" value="ECO:0007669"/>
    <property type="project" value="UniProtKB-ARBA"/>
</dbReference>
<feature type="transmembrane region" description="Helical" evidence="17">
    <location>
        <begin position="213"/>
        <end position="232"/>
    </location>
</feature>
<evidence type="ECO:0000256" key="16">
    <source>
        <dbReference type="SAM" id="MobiDB-lite"/>
    </source>
</evidence>
<feature type="region of interest" description="Disordered" evidence="16">
    <location>
        <begin position="882"/>
        <end position="921"/>
    </location>
</feature>
<feature type="compositionally biased region" description="Gly residues" evidence="16">
    <location>
        <begin position="38"/>
        <end position="52"/>
    </location>
</feature>
<feature type="compositionally biased region" description="Basic and acidic residues" evidence="16">
    <location>
        <begin position="93"/>
        <end position="103"/>
    </location>
</feature>
<evidence type="ECO:0000256" key="1">
    <source>
        <dbReference type="ARBA" id="ARBA00004141"/>
    </source>
</evidence>
<dbReference type="Gene3D" id="6.10.250.2500">
    <property type="match status" value="2"/>
</dbReference>
<feature type="transmembrane region" description="Helical" evidence="17">
    <location>
        <begin position="181"/>
        <end position="201"/>
    </location>
</feature>
<feature type="transmembrane region" description="Helical" evidence="17">
    <location>
        <begin position="1016"/>
        <end position="1037"/>
    </location>
</feature>
<dbReference type="OMA" id="QFMASAI"/>
<keyword evidence="9 15" id="KW-0851">Voltage-gated channel</keyword>
<dbReference type="GO" id="GO:0016323">
    <property type="term" value="C:basolateral plasma membrane"/>
    <property type="evidence" value="ECO:0007669"/>
    <property type="project" value="UniProtKB-ARBA"/>
</dbReference>
<dbReference type="FunFam" id="1.10.287.70:FF:000009">
    <property type="entry name" value="Voltage-dependent L-type calcium channel subunit alpha"/>
    <property type="match status" value="1"/>
</dbReference>
<evidence type="ECO:0000256" key="3">
    <source>
        <dbReference type="ARBA" id="ARBA00022568"/>
    </source>
</evidence>
<dbReference type="PANTHER" id="PTHR45628">
    <property type="entry name" value="VOLTAGE-DEPENDENT CALCIUM CHANNEL TYPE A SUBUNIT ALPHA-1"/>
    <property type="match status" value="1"/>
</dbReference>
<keyword evidence="13" id="KW-0407">Ion channel</keyword>
<feature type="domain" description="Voltage-dependent calcium channel alpha-1 subunit IQ" evidence="18">
    <location>
        <begin position="1761"/>
        <end position="1795"/>
    </location>
</feature>
<dbReference type="InterPro" id="IPR002077">
    <property type="entry name" value="VDCCAlpha1"/>
</dbReference>
<dbReference type="Gene3D" id="1.10.238.10">
    <property type="entry name" value="EF-hand"/>
    <property type="match status" value="1"/>
</dbReference>
<protein>
    <recommendedName>
        <fullName evidence="15">Voltage-dependent L-type calcium channel subunit alpha</fullName>
    </recommendedName>
</protein>
<dbReference type="GO" id="GO:0042045">
    <property type="term" value="P:epithelial fluid transport"/>
    <property type="evidence" value="ECO:0007669"/>
    <property type="project" value="UniProtKB-ARBA"/>
</dbReference>
<dbReference type="SMART" id="SM01062">
    <property type="entry name" value="Ca_chan_IQ"/>
    <property type="match status" value="1"/>
</dbReference>
<name>A0A553NY42_TIGCA</name>
<dbReference type="EMBL" id="VCGU01000009">
    <property type="protein sequence ID" value="TRY70344.1"/>
    <property type="molecule type" value="Genomic_DNA"/>
</dbReference>
<dbReference type="Pfam" id="PF00520">
    <property type="entry name" value="Ion_trans"/>
    <property type="match status" value="5"/>
</dbReference>
<feature type="transmembrane region" description="Helical" evidence="17">
    <location>
        <begin position="1391"/>
        <end position="1409"/>
    </location>
</feature>
<keyword evidence="20" id="KW-1185">Reference proteome</keyword>
<feature type="transmembrane region" description="Helical" evidence="17">
    <location>
        <begin position="385"/>
        <end position="407"/>
    </location>
</feature>
<feature type="transmembrane region" description="Helical" evidence="17">
    <location>
        <begin position="1325"/>
        <end position="1346"/>
    </location>
</feature>
<evidence type="ECO:0000313" key="19">
    <source>
        <dbReference type="EMBL" id="TRY70344.1"/>
    </source>
</evidence>
<dbReference type="FunFam" id="1.20.120.350:FF:000001">
    <property type="entry name" value="Voltage-dependent L-type calcium channel subunit alpha"/>
    <property type="match status" value="1"/>
</dbReference>
<organism evidence="19 20">
    <name type="scientific">Tigriopus californicus</name>
    <name type="common">Marine copepod</name>
    <dbReference type="NCBI Taxonomy" id="6832"/>
    <lineage>
        <taxon>Eukaryota</taxon>
        <taxon>Metazoa</taxon>
        <taxon>Ecdysozoa</taxon>
        <taxon>Arthropoda</taxon>
        <taxon>Crustacea</taxon>
        <taxon>Multicrustacea</taxon>
        <taxon>Hexanauplia</taxon>
        <taxon>Copepoda</taxon>
        <taxon>Harpacticoida</taxon>
        <taxon>Harpacticidae</taxon>
        <taxon>Tigriopus</taxon>
    </lineage>
</organism>
<comment type="caution">
    <text evidence="19">The sequence shown here is derived from an EMBL/GenBank/DDBJ whole genome shotgun (WGS) entry which is preliminary data.</text>
</comment>
<evidence type="ECO:0000256" key="5">
    <source>
        <dbReference type="ARBA" id="ARBA00022692"/>
    </source>
</evidence>
<feature type="compositionally biased region" description="Gly residues" evidence="16">
    <location>
        <begin position="72"/>
        <end position="85"/>
    </location>
</feature>
<reference evidence="19 20" key="1">
    <citation type="journal article" date="2018" name="Nat. Ecol. Evol.">
        <title>Genomic signatures of mitonuclear coevolution across populations of Tigriopus californicus.</title>
        <authorList>
            <person name="Barreto F.S."/>
            <person name="Watson E.T."/>
            <person name="Lima T.G."/>
            <person name="Willett C.S."/>
            <person name="Edmands S."/>
            <person name="Li W."/>
            <person name="Burton R.S."/>
        </authorList>
    </citation>
    <scope>NUCLEOTIDE SEQUENCE [LARGE SCALE GENOMIC DNA]</scope>
    <source>
        <strain evidence="19 20">San Diego</strain>
    </source>
</reference>
<feature type="transmembrane region" description="Helical" evidence="17">
    <location>
        <begin position="1453"/>
        <end position="1475"/>
    </location>
</feature>
<dbReference type="GO" id="GO:0019722">
    <property type="term" value="P:calcium-mediated signaling"/>
    <property type="evidence" value="ECO:0007669"/>
    <property type="project" value="UniProtKB-ARBA"/>
</dbReference>